<accession>A0A645IZU3</accession>
<reference evidence="1" key="1">
    <citation type="submission" date="2019-08" db="EMBL/GenBank/DDBJ databases">
        <authorList>
            <person name="Kucharzyk K."/>
            <person name="Murdoch R.W."/>
            <person name="Higgins S."/>
            <person name="Loffler F."/>
        </authorList>
    </citation>
    <scope>NUCLEOTIDE SEQUENCE</scope>
</reference>
<dbReference type="AlphaFoldDB" id="A0A645IZU3"/>
<evidence type="ECO:0000313" key="1">
    <source>
        <dbReference type="EMBL" id="MPN56938.1"/>
    </source>
</evidence>
<sequence length="76" mass="8284">MANAEKGGKSVFELLRKPPGGKPKFQRCVGQVAKLLFVEDPACVIEAGFPGDKRSSAVSQTTIFGDLFHYFPAQRL</sequence>
<organism evidence="1">
    <name type="scientific">bioreactor metagenome</name>
    <dbReference type="NCBI Taxonomy" id="1076179"/>
    <lineage>
        <taxon>unclassified sequences</taxon>
        <taxon>metagenomes</taxon>
        <taxon>ecological metagenomes</taxon>
    </lineage>
</organism>
<comment type="caution">
    <text evidence="1">The sequence shown here is derived from an EMBL/GenBank/DDBJ whole genome shotgun (WGS) entry which is preliminary data.</text>
</comment>
<name>A0A645IZU3_9ZZZZ</name>
<gene>
    <name evidence="1" type="ORF">SDC9_204631</name>
</gene>
<protein>
    <submittedName>
        <fullName evidence="1">Uncharacterized protein</fullName>
    </submittedName>
</protein>
<dbReference type="EMBL" id="VSSQ01127878">
    <property type="protein sequence ID" value="MPN56938.1"/>
    <property type="molecule type" value="Genomic_DNA"/>
</dbReference>
<proteinExistence type="predicted"/>